<evidence type="ECO:0000256" key="1">
    <source>
        <dbReference type="SAM" id="MobiDB-lite"/>
    </source>
</evidence>
<dbReference type="InterPro" id="IPR049492">
    <property type="entry name" value="BD-FAE-like_dom"/>
</dbReference>
<comment type="caution">
    <text evidence="3">The sequence shown here is derived from an EMBL/GenBank/DDBJ whole genome shotgun (WGS) entry which is preliminary data.</text>
</comment>
<reference evidence="3" key="2">
    <citation type="submission" date="2021-04" db="EMBL/GenBank/DDBJ databases">
        <authorList>
            <person name="Gilroy R."/>
        </authorList>
    </citation>
    <scope>NUCLEOTIDE SEQUENCE</scope>
    <source>
        <strain evidence="3">ChiHjej12B11-14209</strain>
    </source>
</reference>
<dbReference type="NCBIfam" id="NF041555">
    <property type="entry name" value="tannase_A"/>
    <property type="match status" value="1"/>
</dbReference>
<dbReference type="InterPro" id="IPR029058">
    <property type="entry name" value="AB_hydrolase_fold"/>
</dbReference>
<dbReference type="EMBL" id="DXBM01000050">
    <property type="protein sequence ID" value="HIZ46576.1"/>
    <property type="molecule type" value="Genomic_DNA"/>
</dbReference>
<dbReference type="Gene3D" id="3.40.50.1820">
    <property type="entry name" value="alpha/beta hydrolase"/>
    <property type="match status" value="1"/>
</dbReference>
<protein>
    <submittedName>
        <fullName evidence="3">Tannase</fullName>
    </submittedName>
</protein>
<gene>
    <name evidence="3" type="ORF">IAA19_06105</name>
</gene>
<dbReference type="InterPro" id="IPR048121">
    <property type="entry name" value="Tannase_A"/>
</dbReference>
<accession>A0A9D2EZZ1</accession>
<evidence type="ECO:0000313" key="3">
    <source>
        <dbReference type="EMBL" id="HIZ46576.1"/>
    </source>
</evidence>
<feature type="region of interest" description="Disordered" evidence="1">
    <location>
        <begin position="386"/>
        <end position="412"/>
    </location>
</feature>
<dbReference type="InterPro" id="IPR006311">
    <property type="entry name" value="TAT_signal"/>
</dbReference>
<organism evidence="3 4">
    <name type="scientific">Candidatus Olsenella pullistercoris</name>
    <dbReference type="NCBI Taxonomy" id="2838712"/>
    <lineage>
        <taxon>Bacteria</taxon>
        <taxon>Bacillati</taxon>
        <taxon>Actinomycetota</taxon>
        <taxon>Coriobacteriia</taxon>
        <taxon>Coriobacteriales</taxon>
        <taxon>Atopobiaceae</taxon>
        <taxon>Olsenella</taxon>
    </lineage>
</organism>
<dbReference type="PROSITE" id="PS51257">
    <property type="entry name" value="PROKAR_LIPOPROTEIN"/>
    <property type="match status" value="1"/>
</dbReference>
<evidence type="ECO:0000313" key="4">
    <source>
        <dbReference type="Proteomes" id="UP000824062"/>
    </source>
</evidence>
<reference evidence="3" key="1">
    <citation type="journal article" date="2021" name="PeerJ">
        <title>Extensive microbial diversity within the chicken gut microbiome revealed by metagenomics and culture.</title>
        <authorList>
            <person name="Gilroy R."/>
            <person name="Ravi A."/>
            <person name="Getino M."/>
            <person name="Pursley I."/>
            <person name="Horton D.L."/>
            <person name="Alikhan N.F."/>
            <person name="Baker D."/>
            <person name="Gharbi K."/>
            <person name="Hall N."/>
            <person name="Watson M."/>
            <person name="Adriaenssens E.M."/>
            <person name="Foster-Nyarko E."/>
            <person name="Jarju S."/>
            <person name="Secka A."/>
            <person name="Antonio M."/>
            <person name="Oren A."/>
            <person name="Chaudhuri R.R."/>
            <person name="La Ragione R."/>
            <person name="Hildebrand F."/>
            <person name="Pallen M.J."/>
        </authorList>
    </citation>
    <scope>NUCLEOTIDE SEQUENCE</scope>
    <source>
        <strain evidence="3">ChiHjej12B11-14209</strain>
    </source>
</reference>
<feature type="domain" description="BD-FAE-like" evidence="2">
    <location>
        <begin position="183"/>
        <end position="238"/>
    </location>
</feature>
<dbReference type="Proteomes" id="UP000824062">
    <property type="component" value="Unassembled WGS sequence"/>
</dbReference>
<dbReference type="SUPFAM" id="SSF53474">
    <property type="entry name" value="alpha/beta-Hydrolases"/>
    <property type="match status" value="1"/>
</dbReference>
<evidence type="ECO:0000259" key="2">
    <source>
        <dbReference type="Pfam" id="PF20434"/>
    </source>
</evidence>
<dbReference type="PROSITE" id="PS51318">
    <property type="entry name" value="TAT"/>
    <property type="match status" value="1"/>
</dbReference>
<dbReference type="AlphaFoldDB" id="A0A9D2EZZ1"/>
<name>A0A9D2EZZ1_9ACTN</name>
<sequence>MGCTRREFLALASAGTVAGIAGCTPAQRNDSPAEEPAAEPSVDLAEFESLALDTSAWRYDSENDVYFQLGLTYCKTPATTTYESLAIFVPGPYFSAEENGDTYTCTVNEKAVVGNFTPSTAPILMPINTGGLAAQASPTAYGFDGLAPYLEAGCVYVYAGFRGRSAGYDTSTGSNELFAGGSPWPVVDLKAAVRYLRYNAACLPCDASRVFVFGFSGGGGASAVLGASGDAALFEPYLSQIGAITHDAEGNDVSDAIAGSASWCPSTSFDVADAAYEWCQGQYASDGTRAEGTWTGRLSLDLAAAYAGWVNEMDLRDEDDVQLTLDETETGVYSMGSYATQLLSEIDEAATHFVQNASFPYTYTPQHLDDPTFPGDPNLAATRAADAVQAPVSTPAPADGTGEADSGETVTPQGLTGVAQVQSTIYDTAQNYFAALNASSWWINYNHRSASVSVSSLRDFSLNLRPAALETSPFDRPDRSSKSNQLFGIGEESTLHFSSVVGSLVEGGSEDYAELEGWEEDYASAWTEDLEKVDALETDMATRVAMMNPLFWLSGHYEGYGQASVAPHWRVNEGLFDSDLPLVTGMNLVLALRKYDGVSSVDHTAVWGQGHVLAERSGSATSNLIEWVVSCCAS</sequence>
<proteinExistence type="predicted"/>
<dbReference type="Pfam" id="PF20434">
    <property type="entry name" value="BD-FAE"/>
    <property type="match status" value="1"/>
</dbReference>